<feature type="domain" description="AB hydrolase-1" evidence="1">
    <location>
        <begin position="33"/>
        <end position="171"/>
    </location>
</feature>
<proteinExistence type="predicted"/>
<dbReference type="SUPFAM" id="SSF53474">
    <property type="entry name" value="alpha/beta-Hydrolases"/>
    <property type="match status" value="1"/>
</dbReference>
<dbReference type="AlphaFoldDB" id="A0AA52EFK8"/>
<gene>
    <name evidence="2" type="ORF">QGN29_08635</name>
</gene>
<evidence type="ECO:0000259" key="1">
    <source>
        <dbReference type="Pfam" id="PF00561"/>
    </source>
</evidence>
<dbReference type="Pfam" id="PF00561">
    <property type="entry name" value="Abhydrolase_1"/>
    <property type="match status" value="1"/>
</dbReference>
<sequence length="284" mass="31667">MHTNMGNREGSQLIDTPTGMIHVVREGNKKADTLVLIHGNYFGLAIWDSWVERLRDDFDIIRFDLPGFGLSHPPRSGQYTDHGDIDVIRTILSTFEISQAHFIGSVLGGKIAYQMAANYPQHVQSLTLINSAGLPHHAVSTAQPSPLPEDVKQTILSTPESFLEQVIAGYRGPQAKIDKRLAIELIKLSARPNTIKEILKRMESFIIGPAETTLAKVTCNSLLLHGTNNPHYKVSDVETFKKLLSNSKCKSISYDGYGHLLPLEKSEQSILDLESFLKNRYNFS</sequence>
<dbReference type="InterPro" id="IPR050266">
    <property type="entry name" value="AB_hydrolase_sf"/>
</dbReference>
<dbReference type="KEGG" id="tmk:QGN29_08635"/>
<dbReference type="PANTHER" id="PTHR43798:SF33">
    <property type="entry name" value="HYDROLASE, PUTATIVE (AFU_ORTHOLOGUE AFUA_2G14860)-RELATED"/>
    <property type="match status" value="1"/>
</dbReference>
<dbReference type="EMBL" id="CP123872">
    <property type="protein sequence ID" value="WND01624.1"/>
    <property type="molecule type" value="Genomic_DNA"/>
</dbReference>
<dbReference type="GO" id="GO:0016787">
    <property type="term" value="F:hydrolase activity"/>
    <property type="evidence" value="ECO:0007669"/>
    <property type="project" value="UniProtKB-KW"/>
</dbReference>
<name>A0AA52EFK8_9PROT</name>
<dbReference type="Gene3D" id="3.40.50.1820">
    <property type="entry name" value="alpha/beta hydrolase"/>
    <property type="match status" value="1"/>
</dbReference>
<dbReference type="GO" id="GO:0016020">
    <property type="term" value="C:membrane"/>
    <property type="evidence" value="ECO:0007669"/>
    <property type="project" value="TreeGrafter"/>
</dbReference>
<accession>A0AA52EFK8</accession>
<protein>
    <submittedName>
        <fullName evidence="2">Alpha/beta hydrolase</fullName>
    </submittedName>
</protein>
<dbReference type="InterPro" id="IPR000073">
    <property type="entry name" value="AB_hydrolase_1"/>
</dbReference>
<reference evidence="2" key="1">
    <citation type="submission" date="2023-04" db="EMBL/GenBank/DDBJ databases">
        <title>Complete genome sequence of Temperatibacter marinus.</title>
        <authorList>
            <person name="Rong J.-C."/>
            <person name="Yi M.-L."/>
            <person name="Zhao Q."/>
        </authorList>
    </citation>
    <scope>NUCLEOTIDE SEQUENCE</scope>
    <source>
        <strain evidence="2">NBRC 110045</strain>
    </source>
</reference>
<dbReference type="InterPro" id="IPR029058">
    <property type="entry name" value="AB_hydrolase_fold"/>
</dbReference>
<dbReference type="RefSeq" id="WP_310797452.1">
    <property type="nucleotide sequence ID" value="NZ_CP123872.1"/>
</dbReference>
<dbReference type="Proteomes" id="UP001268683">
    <property type="component" value="Chromosome"/>
</dbReference>
<organism evidence="2 3">
    <name type="scientific">Temperatibacter marinus</name>
    <dbReference type="NCBI Taxonomy" id="1456591"/>
    <lineage>
        <taxon>Bacteria</taxon>
        <taxon>Pseudomonadati</taxon>
        <taxon>Pseudomonadota</taxon>
        <taxon>Alphaproteobacteria</taxon>
        <taxon>Kordiimonadales</taxon>
        <taxon>Temperatibacteraceae</taxon>
        <taxon>Temperatibacter</taxon>
    </lineage>
</organism>
<keyword evidence="3" id="KW-1185">Reference proteome</keyword>
<evidence type="ECO:0000313" key="2">
    <source>
        <dbReference type="EMBL" id="WND01624.1"/>
    </source>
</evidence>
<keyword evidence="2" id="KW-0378">Hydrolase</keyword>
<evidence type="ECO:0000313" key="3">
    <source>
        <dbReference type="Proteomes" id="UP001268683"/>
    </source>
</evidence>
<dbReference type="PANTHER" id="PTHR43798">
    <property type="entry name" value="MONOACYLGLYCEROL LIPASE"/>
    <property type="match status" value="1"/>
</dbReference>
<dbReference type="PRINTS" id="PR00111">
    <property type="entry name" value="ABHYDROLASE"/>
</dbReference>